<evidence type="ECO:0000256" key="1">
    <source>
        <dbReference type="ARBA" id="ARBA00004571"/>
    </source>
</evidence>
<feature type="compositionally biased region" description="Low complexity" evidence="13">
    <location>
        <begin position="7"/>
        <end position="26"/>
    </location>
</feature>
<keyword evidence="4" id="KW-0410">Iron transport</keyword>
<dbReference type="PANTHER" id="PTHR32552">
    <property type="entry name" value="FERRICHROME IRON RECEPTOR-RELATED"/>
    <property type="match status" value="1"/>
</dbReference>
<keyword evidence="17" id="KW-1185">Reference proteome</keyword>
<comment type="caution">
    <text evidence="16">The sequence shown here is derived from an EMBL/GenBank/DDBJ whole genome shotgun (WGS) entry which is preliminary data.</text>
</comment>
<dbReference type="InterPro" id="IPR012910">
    <property type="entry name" value="Plug_dom"/>
</dbReference>
<dbReference type="InterPro" id="IPR039426">
    <property type="entry name" value="TonB-dep_rcpt-like"/>
</dbReference>
<evidence type="ECO:0000259" key="15">
    <source>
        <dbReference type="Pfam" id="PF07715"/>
    </source>
</evidence>
<dbReference type="Pfam" id="PF07715">
    <property type="entry name" value="Plug"/>
    <property type="match status" value="1"/>
</dbReference>
<evidence type="ECO:0000256" key="3">
    <source>
        <dbReference type="ARBA" id="ARBA00022452"/>
    </source>
</evidence>
<keyword evidence="2 11" id="KW-0813">Transport</keyword>
<feature type="region of interest" description="Disordered" evidence="13">
    <location>
        <begin position="1"/>
        <end position="34"/>
    </location>
</feature>
<dbReference type="Gene3D" id="2.40.170.20">
    <property type="entry name" value="TonB-dependent receptor, beta-barrel domain"/>
    <property type="match status" value="1"/>
</dbReference>
<feature type="domain" description="TonB-dependent receptor-like beta-barrel" evidence="14">
    <location>
        <begin position="242"/>
        <end position="690"/>
    </location>
</feature>
<evidence type="ECO:0000256" key="12">
    <source>
        <dbReference type="RuleBase" id="RU003357"/>
    </source>
</evidence>
<evidence type="ECO:0000256" key="4">
    <source>
        <dbReference type="ARBA" id="ARBA00022496"/>
    </source>
</evidence>
<reference evidence="16 17" key="1">
    <citation type="submission" date="2020-03" db="EMBL/GenBank/DDBJ databases">
        <title>Genomic Encyclopedia of Type Strains, Phase III (KMG-III): the genomes of soil and plant-associated and newly described type strains.</title>
        <authorList>
            <person name="Whitman W."/>
        </authorList>
    </citation>
    <scope>NUCLEOTIDE SEQUENCE [LARGE SCALE GENOMIC DNA]</scope>
    <source>
        <strain evidence="16 17">CECT 8804</strain>
    </source>
</reference>
<sequence>MATMATSALAQASPPSDPPSAQAGAAVSATSKPGVNDTSALEDIIVTAQRRSENVQKVPISITTLSAKTLSVAGVASTDALVTVTPGLTFTQQIRGSAPYIRGVGSPTAQPGLESPVAVYVDGVYYPSPTGLIFQFNNIERVEVIKGPQGTLFGRNATGGLISVVTRTPKADPSIEGSISYGNYKTVDGSLYATGGNDKIKADISLKYTKQNDGYGINLNSGADVNRQNTWGVRSKLLWTPSSLDTFTLGFDYVKDRSDLGVSRNVVNGSKLLGGVTFKGTIYDTQAGSNPDVNHDSYGANLRYERDLGDARLSSLTAFRSQNLYTFFDQDNTPARIVDVTLTEKYRSLQQEIVLVGKTGRLDYTAGVFYLDISAKYDPSFIGSSVIPAQNYERQADQETQSYAGFAQGTYALTNSTKFTAGLRYTVDKRNFSGLQTATAGNSVPVGTILINAYGSRTYPKLTWRFALDQQITSSILAYASYNRGFKSGSFNSANINQAPVNPEVIDAYEAGVKSELFDRLVRINVAGFHYNYSGIQLTRLDGPTAILFNAAKGRVNGAEAEIQVAPRLGTGELHLGSGLAYTDAKYVSFPNGPISVPSAAGGNASVPGDLAGNRMIRTPKFTISATADYAVPVGANELELSATYYHNSGFYWDPDNRLKQTPYGLLSAQASLHFGRLHNYTVRAFGKNLTNQHYFSYVTAGSLGDVAAAAPPRTYGVAFDFKF</sequence>
<dbReference type="Proteomes" id="UP000727456">
    <property type="component" value="Unassembled WGS sequence"/>
</dbReference>
<name>A0ABX0TTB6_9SPHN</name>
<evidence type="ECO:0000256" key="9">
    <source>
        <dbReference type="ARBA" id="ARBA00023136"/>
    </source>
</evidence>
<evidence type="ECO:0000256" key="5">
    <source>
        <dbReference type="ARBA" id="ARBA00022692"/>
    </source>
</evidence>
<organism evidence="16 17">
    <name type="scientific">Sphingomonas vulcanisoli</name>
    <dbReference type="NCBI Taxonomy" id="1658060"/>
    <lineage>
        <taxon>Bacteria</taxon>
        <taxon>Pseudomonadati</taxon>
        <taxon>Pseudomonadota</taxon>
        <taxon>Alphaproteobacteria</taxon>
        <taxon>Sphingomonadales</taxon>
        <taxon>Sphingomonadaceae</taxon>
        <taxon>Sphingomonas</taxon>
    </lineage>
</organism>
<comment type="similarity">
    <text evidence="11 12">Belongs to the TonB-dependent receptor family.</text>
</comment>
<dbReference type="RefSeq" id="WP_167073734.1">
    <property type="nucleotide sequence ID" value="NZ_JAAOZC010000006.1"/>
</dbReference>
<keyword evidence="3 11" id="KW-1134">Transmembrane beta strand</keyword>
<dbReference type="InterPro" id="IPR036942">
    <property type="entry name" value="Beta-barrel_TonB_sf"/>
</dbReference>
<keyword evidence="10 11" id="KW-0998">Cell outer membrane</keyword>
<dbReference type="EMBL" id="JAAOZC010000006">
    <property type="protein sequence ID" value="NIJ08761.1"/>
    <property type="molecule type" value="Genomic_DNA"/>
</dbReference>
<keyword evidence="9 11" id="KW-0472">Membrane</keyword>
<gene>
    <name evidence="16" type="ORF">FHS31_002385</name>
</gene>
<keyword evidence="6" id="KW-0408">Iron</keyword>
<evidence type="ECO:0000256" key="6">
    <source>
        <dbReference type="ARBA" id="ARBA00023004"/>
    </source>
</evidence>
<evidence type="ECO:0000256" key="13">
    <source>
        <dbReference type="SAM" id="MobiDB-lite"/>
    </source>
</evidence>
<evidence type="ECO:0000259" key="14">
    <source>
        <dbReference type="Pfam" id="PF00593"/>
    </source>
</evidence>
<keyword evidence="7" id="KW-0406">Ion transport</keyword>
<proteinExistence type="inferred from homology"/>
<dbReference type="CDD" id="cd01347">
    <property type="entry name" value="ligand_gated_channel"/>
    <property type="match status" value="1"/>
</dbReference>
<evidence type="ECO:0000256" key="7">
    <source>
        <dbReference type="ARBA" id="ARBA00023065"/>
    </source>
</evidence>
<dbReference type="PANTHER" id="PTHR32552:SF81">
    <property type="entry name" value="TONB-DEPENDENT OUTER MEMBRANE RECEPTOR"/>
    <property type="match status" value="1"/>
</dbReference>
<keyword evidence="16" id="KW-0675">Receptor</keyword>
<evidence type="ECO:0000313" key="16">
    <source>
        <dbReference type="EMBL" id="NIJ08761.1"/>
    </source>
</evidence>
<evidence type="ECO:0000256" key="10">
    <source>
        <dbReference type="ARBA" id="ARBA00023237"/>
    </source>
</evidence>
<dbReference type="SUPFAM" id="SSF56935">
    <property type="entry name" value="Porins"/>
    <property type="match status" value="1"/>
</dbReference>
<feature type="domain" description="TonB-dependent receptor plug" evidence="15">
    <location>
        <begin position="55"/>
        <end position="160"/>
    </location>
</feature>
<evidence type="ECO:0000256" key="8">
    <source>
        <dbReference type="ARBA" id="ARBA00023077"/>
    </source>
</evidence>
<dbReference type="InterPro" id="IPR000531">
    <property type="entry name" value="Beta-barrel_TonB"/>
</dbReference>
<keyword evidence="8 12" id="KW-0798">TonB box</keyword>
<evidence type="ECO:0000256" key="11">
    <source>
        <dbReference type="PROSITE-ProRule" id="PRU01360"/>
    </source>
</evidence>
<protein>
    <submittedName>
        <fullName evidence="16">Iron complex outermembrane receptor protein</fullName>
    </submittedName>
</protein>
<comment type="subcellular location">
    <subcellularLocation>
        <location evidence="1 11">Cell outer membrane</location>
        <topology evidence="1 11">Multi-pass membrane protein</topology>
    </subcellularLocation>
</comment>
<dbReference type="PROSITE" id="PS52016">
    <property type="entry name" value="TONB_DEPENDENT_REC_3"/>
    <property type="match status" value="1"/>
</dbReference>
<keyword evidence="5 11" id="KW-0812">Transmembrane</keyword>
<accession>A0ABX0TTB6</accession>
<evidence type="ECO:0000313" key="17">
    <source>
        <dbReference type="Proteomes" id="UP000727456"/>
    </source>
</evidence>
<evidence type="ECO:0000256" key="2">
    <source>
        <dbReference type="ARBA" id="ARBA00022448"/>
    </source>
</evidence>
<dbReference type="Pfam" id="PF00593">
    <property type="entry name" value="TonB_dep_Rec_b-barrel"/>
    <property type="match status" value="1"/>
</dbReference>